<dbReference type="InterPro" id="IPR001647">
    <property type="entry name" value="HTH_TetR"/>
</dbReference>
<dbReference type="InterPro" id="IPR050109">
    <property type="entry name" value="HTH-type_TetR-like_transc_reg"/>
</dbReference>
<dbReference type="InterPro" id="IPR004111">
    <property type="entry name" value="Repressor_TetR_C"/>
</dbReference>
<feature type="region of interest" description="Disordered" evidence="5">
    <location>
        <begin position="1"/>
        <end position="29"/>
    </location>
</feature>
<evidence type="ECO:0000259" key="6">
    <source>
        <dbReference type="PROSITE" id="PS50977"/>
    </source>
</evidence>
<evidence type="ECO:0000313" key="8">
    <source>
        <dbReference type="Proteomes" id="UP000199504"/>
    </source>
</evidence>
<protein>
    <submittedName>
        <fullName evidence="7">Transcriptional regulator, TetR family</fullName>
    </submittedName>
</protein>
<dbReference type="SUPFAM" id="SSF48498">
    <property type="entry name" value="Tetracyclin repressor-like, C-terminal domain"/>
    <property type="match status" value="1"/>
</dbReference>
<accession>A0A1C4X2Q8</accession>
<feature type="domain" description="HTH tetR-type" evidence="6">
    <location>
        <begin position="32"/>
        <end position="92"/>
    </location>
</feature>
<sequence>MSDARANSRAGDAAPQSIWTRPVRGSRGPVPAYSRDAIAAAGIALADADGIAAVSMRAVATALGTSAGSLYRYLSSRDDLLELMTDRAIGELRPHPSGGDDWLAGILLLARRQLALYGRHPWLLDLLPRTSAAGPESLAWFDTCLRILEPVDCATAAKFEAIAMTTGVVSLFARRRAGSSSFALTGVDLTAHPHLAAALRRPVGGPPRADLFDRTLRILLTGLLADEGPDHA</sequence>
<proteinExistence type="predicted"/>
<dbReference type="InterPro" id="IPR009057">
    <property type="entry name" value="Homeodomain-like_sf"/>
</dbReference>
<keyword evidence="8" id="KW-1185">Reference proteome</keyword>
<evidence type="ECO:0000256" key="4">
    <source>
        <dbReference type="PROSITE-ProRule" id="PRU00335"/>
    </source>
</evidence>
<evidence type="ECO:0000256" key="2">
    <source>
        <dbReference type="ARBA" id="ARBA00023125"/>
    </source>
</evidence>
<dbReference type="STRING" id="262898.GA0070564_102671"/>
<evidence type="ECO:0000256" key="3">
    <source>
        <dbReference type="ARBA" id="ARBA00023163"/>
    </source>
</evidence>
<dbReference type="PANTHER" id="PTHR30055">
    <property type="entry name" value="HTH-TYPE TRANSCRIPTIONAL REGULATOR RUTR"/>
    <property type="match status" value="1"/>
</dbReference>
<dbReference type="EMBL" id="FMCX01000002">
    <property type="protein sequence ID" value="SCF02726.1"/>
    <property type="molecule type" value="Genomic_DNA"/>
</dbReference>
<name>A0A1C4X2Q8_9ACTN</name>
<dbReference type="Pfam" id="PF02909">
    <property type="entry name" value="TetR_C_1"/>
    <property type="match status" value="1"/>
</dbReference>
<dbReference type="InterPro" id="IPR036271">
    <property type="entry name" value="Tet_transcr_reg_TetR-rel_C_sf"/>
</dbReference>
<evidence type="ECO:0000256" key="5">
    <source>
        <dbReference type="SAM" id="MobiDB-lite"/>
    </source>
</evidence>
<dbReference type="RefSeq" id="WP_091606586.1">
    <property type="nucleotide sequence ID" value="NZ_FMCX01000002.1"/>
</dbReference>
<dbReference type="Proteomes" id="UP000199504">
    <property type="component" value="Unassembled WGS sequence"/>
</dbReference>
<dbReference type="GO" id="GO:0000976">
    <property type="term" value="F:transcription cis-regulatory region binding"/>
    <property type="evidence" value="ECO:0007669"/>
    <property type="project" value="TreeGrafter"/>
</dbReference>
<keyword evidence="2 4" id="KW-0238">DNA-binding</keyword>
<dbReference type="AlphaFoldDB" id="A0A1C4X2Q8"/>
<feature type="DNA-binding region" description="H-T-H motif" evidence="4">
    <location>
        <begin position="55"/>
        <end position="74"/>
    </location>
</feature>
<gene>
    <name evidence="7" type="ORF">GA0070564_102671</name>
</gene>
<evidence type="ECO:0000256" key="1">
    <source>
        <dbReference type="ARBA" id="ARBA00023015"/>
    </source>
</evidence>
<dbReference type="Gene3D" id="1.10.357.10">
    <property type="entry name" value="Tetracycline Repressor, domain 2"/>
    <property type="match status" value="1"/>
</dbReference>
<keyword evidence="3" id="KW-0804">Transcription</keyword>
<dbReference type="GO" id="GO:0003700">
    <property type="term" value="F:DNA-binding transcription factor activity"/>
    <property type="evidence" value="ECO:0007669"/>
    <property type="project" value="TreeGrafter"/>
</dbReference>
<dbReference type="Pfam" id="PF00440">
    <property type="entry name" value="TetR_N"/>
    <property type="match status" value="1"/>
</dbReference>
<keyword evidence="1" id="KW-0805">Transcription regulation</keyword>
<dbReference type="PANTHER" id="PTHR30055:SF151">
    <property type="entry name" value="TRANSCRIPTIONAL REGULATORY PROTEIN"/>
    <property type="match status" value="1"/>
</dbReference>
<dbReference type="PROSITE" id="PS50977">
    <property type="entry name" value="HTH_TETR_2"/>
    <property type="match status" value="1"/>
</dbReference>
<dbReference type="GO" id="GO:0045892">
    <property type="term" value="P:negative regulation of DNA-templated transcription"/>
    <property type="evidence" value="ECO:0007669"/>
    <property type="project" value="InterPro"/>
</dbReference>
<organism evidence="7 8">
    <name type="scientific">Micromonospora mirobrigensis</name>
    <dbReference type="NCBI Taxonomy" id="262898"/>
    <lineage>
        <taxon>Bacteria</taxon>
        <taxon>Bacillati</taxon>
        <taxon>Actinomycetota</taxon>
        <taxon>Actinomycetes</taxon>
        <taxon>Micromonosporales</taxon>
        <taxon>Micromonosporaceae</taxon>
        <taxon>Micromonospora</taxon>
    </lineage>
</organism>
<reference evidence="8" key="1">
    <citation type="submission" date="2016-06" db="EMBL/GenBank/DDBJ databases">
        <authorList>
            <person name="Varghese N."/>
            <person name="Submissions Spin"/>
        </authorList>
    </citation>
    <scope>NUCLEOTIDE SEQUENCE [LARGE SCALE GENOMIC DNA]</scope>
    <source>
        <strain evidence="8">DSM 44830</strain>
    </source>
</reference>
<dbReference type="OrthoDB" id="2570341at2"/>
<evidence type="ECO:0000313" key="7">
    <source>
        <dbReference type="EMBL" id="SCF02726.1"/>
    </source>
</evidence>
<dbReference type="SUPFAM" id="SSF46689">
    <property type="entry name" value="Homeodomain-like"/>
    <property type="match status" value="1"/>
</dbReference>